<accession>A0A8H7ANQ9</accession>
<organism evidence="1 2">
    <name type="scientific">Endocarpon pusillum</name>
    <dbReference type="NCBI Taxonomy" id="364733"/>
    <lineage>
        <taxon>Eukaryota</taxon>
        <taxon>Fungi</taxon>
        <taxon>Dikarya</taxon>
        <taxon>Ascomycota</taxon>
        <taxon>Pezizomycotina</taxon>
        <taxon>Eurotiomycetes</taxon>
        <taxon>Chaetothyriomycetidae</taxon>
        <taxon>Verrucariales</taxon>
        <taxon>Verrucariaceae</taxon>
        <taxon>Endocarpon</taxon>
    </lineage>
</organism>
<name>A0A8H7ANQ9_9EURO</name>
<sequence length="72" mass="7784">MAAWHAITPSITIHRMIKGKDVNRVMSRVSHSATCTIAIKVAGLQLDQLPVLARRLRSSTQSMNGIEGLSGT</sequence>
<dbReference type="EMBL" id="JAACFV010000031">
    <property type="protein sequence ID" value="KAF7510321.1"/>
    <property type="molecule type" value="Genomic_DNA"/>
</dbReference>
<dbReference type="AlphaFoldDB" id="A0A8H7ANQ9"/>
<proteinExistence type="predicted"/>
<evidence type="ECO:0000313" key="1">
    <source>
        <dbReference type="EMBL" id="KAF7510321.1"/>
    </source>
</evidence>
<gene>
    <name evidence="1" type="ORF">GJ744_006817</name>
</gene>
<comment type="caution">
    <text evidence="1">The sequence shown here is derived from an EMBL/GenBank/DDBJ whole genome shotgun (WGS) entry which is preliminary data.</text>
</comment>
<evidence type="ECO:0000313" key="2">
    <source>
        <dbReference type="Proteomes" id="UP000606974"/>
    </source>
</evidence>
<reference evidence="1" key="1">
    <citation type="submission" date="2020-02" db="EMBL/GenBank/DDBJ databases">
        <authorList>
            <person name="Palmer J.M."/>
        </authorList>
    </citation>
    <scope>NUCLEOTIDE SEQUENCE</scope>
    <source>
        <strain evidence="1">EPUS1.4</strain>
        <tissue evidence="1">Thallus</tissue>
    </source>
</reference>
<dbReference type="Proteomes" id="UP000606974">
    <property type="component" value="Unassembled WGS sequence"/>
</dbReference>
<protein>
    <submittedName>
        <fullName evidence="1">Uncharacterized protein</fullName>
    </submittedName>
</protein>
<keyword evidence="2" id="KW-1185">Reference proteome</keyword>